<protein>
    <submittedName>
        <fullName evidence="1">Uncharacterized protein</fullName>
    </submittedName>
</protein>
<accession>A0A0R2HC45</accession>
<evidence type="ECO:0000313" key="2">
    <source>
        <dbReference type="Proteomes" id="UP000051841"/>
    </source>
</evidence>
<dbReference type="Proteomes" id="UP000051841">
    <property type="component" value="Unassembled WGS sequence"/>
</dbReference>
<reference evidence="1 2" key="1">
    <citation type="journal article" date="2015" name="Genome Announc.">
        <title>Expanding the biotechnology potential of lactobacilli through comparative genomics of 213 strains and associated genera.</title>
        <authorList>
            <person name="Sun Z."/>
            <person name="Harris H.M."/>
            <person name="McCann A."/>
            <person name="Guo C."/>
            <person name="Argimon S."/>
            <person name="Zhang W."/>
            <person name="Yang X."/>
            <person name="Jeffery I.B."/>
            <person name="Cooney J.C."/>
            <person name="Kagawa T.F."/>
            <person name="Liu W."/>
            <person name="Song Y."/>
            <person name="Salvetti E."/>
            <person name="Wrobel A."/>
            <person name="Rasinkangas P."/>
            <person name="Parkhill J."/>
            <person name="Rea M.C."/>
            <person name="O'Sullivan O."/>
            <person name="Ritari J."/>
            <person name="Douillard F.P."/>
            <person name="Paul Ross R."/>
            <person name="Yang R."/>
            <person name="Briner A.E."/>
            <person name="Felis G.E."/>
            <person name="de Vos W.M."/>
            <person name="Barrangou R."/>
            <person name="Klaenhammer T.R."/>
            <person name="Caufield P.W."/>
            <person name="Cui Y."/>
            <person name="Zhang H."/>
            <person name="O'Toole P.W."/>
        </authorList>
    </citation>
    <scope>NUCLEOTIDE SEQUENCE [LARGE SCALE GENOMIC DNA]</scope>
    <source>
        <strain evidence="1 2">DSM 20405</strain>
    </source>
</reference>
<keyword evidence="2" id="KW-1185">Reference proteome</keyword>
<comment type="caution">
    <text evidence="1">The sequence shown here is derived from an EMBL/GenBank/DDBJ whole genome shotgun (WGS) entry which is preliminary data.</text>
</comment>
<dbReference type="AlphaFoldDB" id="A0A0R2HC45"/>
<name>A0A0R2HC45_9FIRM</name>
<dbReference type="RefSeq" id="WP_031588917.1">
    <property type="nucleotide sequence ID" value="NZ_JNKN01000007.1"/>
</dbReference>
<dbReference type="EMBL" id="JQBL01000007">
    <property type="protein sequence ID" value="KRN50592.1"/>
    <property type="molecule type" value="Genomic_DNA"/>
</dbReference>
<sequence>MISVQLQKDDIYQNPFALQHDIFFKNLLSSHFDTQEEIKQAIIELKMKPQTKYFFIVSGFVDVRHKRLPSNYYWIQLNSIFRNALTNIDGNYFITLVSSNDYNKYLSSIKTRFDSFLKMNLMKAAISYSFTNLLHANIYASQSIEQLKYNLIRYDENVTYNYSEFYFTHIFYLSNRQDEMKASIHPAIKLIGMIKRRRQNILRP</sequence>
<evidence type="ECO:0000313" key="1">
    <source>
        <dbReference type="EMBL" id="KRN50592.1"/>
    </source>
</evidence>
<gene>
    <name evidence="1" type="ORF">IV49_GL001910</name>
</gene>
<dbReference type="PATRIC" id="fig|1410657.5.peg.1971"/>
<organism evidence="1 2">
    <name type="scientific">Kandleria vitulina DSM 20405</name>
    <dbReference type="NCBI Taxonomy" id="1410657"/>
    <lineage>
        <taxon>Bacteria</taxon>
        <taxon>Bacillati</taxon>
        <taxon>Bacillota</taxon>
        <taxon>Erysipelotrichia</taxon>
        <taxon>Erysipelotrichales</taxon>
        <taxon>Coprobacillaceae</taxon>
        <taxon>Kandleria</taxon>
    </lineage>
</organism>
<proteinExistence type="predicted"/>